<evidence type="ECO:0000256" key="2">
    <source>
        <dbReference type="SAM" id="Phobius"/>
    </source>
</evidence>
<feature type="non-terminal residue" evidence="3">
    <location>
        <position position="1"/>
    </location>
</feature>
<feature type="transmembrane region" description="Helical" evidence="2">
    <location>
        <begin position="50"/>
        <end position="71"/>
    </location>
</feature>
<dbReference type="AlphaFoldDB" id="A0AAV0R2X2"/>
<dbReference type="Proteomes" id="UP001154282">
    <property type="component" value="Unassembled WGS sequence"/>
</dbReference>
<proteinExistence type="predicted"/>
<dbReference type="EMBL" id="CAMGYJ010000010">
    <property type="protein sequence ID" value="CAI0552040.1"/>
    <property type="molecule type" value="Genomic_DNA"/>
</dbReference>
<organism evidence="3 4">
    <name type="scientific">Linum tenue</name>
    <dbReference type="NCBI Taxonomy" id="586396"/>
    <lineage>
        <taxon>Eukaryota</taxon>
        <taxon>Viridiplantae</taxon>
        <taxon>Streptophyta</taxon>
        <taxon>Embryophyta</taxon>
        <taxon>Tracheophyta</taxon>
        <taxon>Spermatophyta</taxon>
        <taxon>Magnoliopsida</taxon>
        <taxon>eudicotyledons</taxon>
        <taxon>Gunneridae</taxon>
        <taxon>Pentapetalae</taxon>
        <taxon>rosids</taxon>
        <taxon>fabids</taxon>
        <taxon>Malpighiales</taxon>
        <taxon>Linaceae</taxon>
        <taxon>Linum</taxon>
    </lineage>
</organism>
<gene>
    <name evidence="3" type="ORF">LITE_LOCUS46222</name>
</gene>
<keyword evidence="2" id="KW-0472">Membrane</keyword>
<keyword evidence="2" id="KW-0812">Transmembrane</keyword>
<evidence type="ECO:0000313" key="4">
    <source>
        <dbReference type="Proteomes" id="UP001154282"/>
    </source>
</evidence>
<feature type="region of interest" description="Disordered" evidence="1">
    <location>
        <begin position="17"/>
        <end position="41"/>
    </location>
</feature>
<protein>
    <submittedName>
        <fullName evidence="3">Uncharacterized protein</fullName>
    </submittedName>
</protein>
<name>A0AAV0R2X2_9ROSI</name>
<feature type="non-terminal residue" evidence="3">
    <location>
        <position position="84"/>
    </location>
</feature>
<accession>A0AAV0R2X2</accession>
<sequence length="84" mass="9440">FSLSPLSLALTFWWRRGKSKEDSSDGEEGEPPATDSGCNDDDGDECKGFVVNWVNFWVLNPLILFRFGFVLNRGKGERGRRGAE</sequence>
<keyword evidence="4" id="KW-1185">Reference proteome</keyword>
<evidence type="ECO:0000256" key="1">
    <source>
        <dbReference type="SAM" id="MobiDB-lite"/>
    </source>
</evidence>
<reference evidence="3" key="1">
    <citation type="submission" date="2022-08" db="EMBL/GenBank/DDBJ databases">
        <authorList>
            <person name="Gutierrez-Valencia J."/>
        </authorList>
    </citation>
    <scope>NUCLEOTIDE SEQUENCE</scope>
</reference>
<keyword evidence="2" id="KW-1133">Transmembrane helix</keyword>
<evidence type="ECO:0000313" key="3">
    <source>
        <dbReference type="EMBL" id="CAI0552040.1"/>
    </source>
</evidence>
<comment type="caution">
    <text evidence="3">The sequence shown here is derived from an EMBL/GenBank/DDBJ whole genome shotgun (WGS) entry which is preliminary data.</text>
</comment>